<protein>
    <recommendedName>
        <fullName evidence="2">Nucleolar protein 9</fullName>
    </recommendedName>
    <alternativeName>
        <fullName evidence="5 6">Pumilio domain-containing protein NOP9</fullName>
    </alternativeName>
</protein>
<feature type="compositionally biased region" description="Basic and acidic residues" evidence="7">
    <location>
        <begin position="11"/>
        <end position="46"/>
    </location>
</feature>
<feature type="compositionally biased region" description="Basic residues" evidence="7">
    <location>
        <begin position="1"/>
        <end position="10"/>
    </location>
</feature>
<dbReference type="GO" id="GO:0030688">
    <property type="term" value="C:preribosome, small subunit precursor"/>
    <property type="evidence" value="ECO:0007669"/>
    <property type="project" value="TreeGrafter"/>
</dbReference>
<evidence type="ECO:0000256" key="5">
    <source>
        <dbReference type="ARBA" id="ARBA00030932"/>
    </source>
</evidence>
<keyword evidence="9" id="KW-1185">Reference proteome</keyword>
<gene>
    <name evidence="8" type="ORF">B0H66DRAFT_176762</name>
</gene>
<feature type="region of interest" description="Disordered" evidence="7">
    <location>
        <begin position="713"/>
        <end position="736"/>
    </location>
</feature>
<dbReference type="SMART" id="SM00025">
    <property type="entry name" value="Pumilio"/>
    <property type="match status" value="6"/>
</dbReference>
<feature type="region of interest" description="Disordered" evidence="7">
    <location>
        <begin position="1"/>
        <end position="65"/>
    </location>
</feature>
<keyword evidence="3" id="KW-0677">Repeat</keyword>
<dbReference type="GO" id="GO:0003723">
    <property type="term" value="F:RNA binding"/>
    <property type="evidence" value="ECO:0007669"/>
    <property type="project" value="InterPro"/>
</dbReference>
<evidence type="ECO:0000256" key="3">
    <source>
        <dbReference type="ARBA" id="ARBA00022737"/>
    </source>
</evidence>
<evidence type="ECO:0000256" key="2">
    <source>
        <dbReference type="ARBA" id="ARBA00016427"/>
    </source>
</evidence>
<dbReference type="EMBL" id="JAUEDM010000003">
    <property type="protein sequence ID" value="KAK3321626.1"/>
    <property type="molecule type" value="Genomic_DNA"/>
</dbReference>
<reference evidence="8" key="1">
    <citation type="journal article" date="2023" name="Mol. Phylogenet. Evol.">
        <title>Genome-scale phylogeny and comparative genomics of the fungal order Sordariales.</title>
        <authorList>
            <person name="Hensen N."/>
            <person name="Bonometti L."/>
            <person name="Westerberg I."/>
            <person name="Brannstrom I.O."/>
            <person name="Guillou S."/>
            <person name="Cros-Aarteil S."/>
            <person name="Calhoun S."/>
            <person name="Haridas S."/>
            <person name="Kuo A."/>
            <person name="Mondo S."/>
            <person name="Pangilinan J."/>
            <person name="Riley R."/>
            <person name="LaButti K."/>
            <person name="Andreopoulos B."/>
            <person name="Lipzen A."/>
            <person name="Chen C."/>
            <person name="Yan M."/>
            <person name="Daum C."/>
            <person name="Ng V."/>
            <person name="Clum A."/>
            <person name="Steindorff A."/>
            <person name="Ohm R.A."/>
            <person name="Martin F."/>
            <person name="Silar P."/>
            <person name="Natvig D.O."/>
            <person name="Lalanne C."/>
            <person name="Gautier V."/>
            <person name="Ament-Velasquez S.L."/>
            <person name="Kruys A."/>
            <person name="Hutchinson M.I."/>
            <person name="Powell A.J."/>
            <person name="Barry K."/>
            <person name="Miller A.N."/>
            <person name="Grigoriev I.V."/>
            <person name="Debuchy R."/>
            <person name="Gladieux P."/>
            <person name="Hiltunen Thoren M."/>
            <person name="Johannesson H."/>
        </authorList>
    </citation>
    <scope>NUCLEOTIDE SEQUENCE</scope>
    <source>
        <strain evidence="8">CBS 118394</strain>
    </source>
</reference>
<name>A0AAE0IAU2_9PEZI</name>
<proteinExistence type="predicted"/>
<dbReference type="InterPro" id="IPR001313">
    <property type="entry name" value="Pumilio_RNA-bd_rpt"/>
</dbReference>
<dbReference type="GO" id="GO:0000480">
    <property type="term" value="P:endonucleolytic cleavage in 5'-ETS of tricistronic rRNA transcript (SSU-rRNA, 5.8S rRNA, LSU-rRNA)"/>
    <property type="evidence" value="ECO:0007669"/>
    <property type="project" value="TreeGrafter"/>
</dbReference>
<evidence type="ECO:0000313" key="8">
    <source>
        <dbReference type="EMBL" id="KAK3321626.1"/>
    </source>
</evidence>
<dbReference type="SUPFAM" id="SSF48371">
    <property type="entry name" value="ARM repeat"/>
    <property type="match status" value="1"/>
</dbReference>
<dbReference type="PANTHER" id="PTHR13102:SF0">
    <property type="entry name" value="NUCLEOLAR PROTEIN 9"/>
    <property type="match status" value="1"/>
</dbReference>
<dbReference type="GO" id="GO:0000447">
    <property type="term" value="P:endonucleolytic cleavage in ITS1 to separate SSU-rRNA from 5.8S rRNA and LSU-rRNA from tricistronic rRNA transcript (SSU-rRNA, 5.8S rRNA, LSU-rRNA)"/>
    <property type="evidence" value="ECO:0007669"/>
    <property type="project" value="TreeGrafter"/>
</dbReference>
<comment type="function">
    <text evidence="4">RNA-binding nucleolar protein required for pre-rRNA processing. Involved in production of 18S rRNA and assembly of small ribosomal subunit.</text>
</comment>
<dbReference type="GO" id="GO:0000472">
    <property type="term" value="P:endonucleolytic cleavage to generate mature 5'-end of SSU-rRNA from (SSU-rRNA, 5.8S rRNA, LSU-rRNA)"/>
    <property type="evidence" value="ECO:0007669"/>
    <property type="project" value="TreeGrafter"/>
</dbReference>
<dbReference type="Pfam" id="PF22493">
    <property type="entry name" value="PUF_NOP9"/>
    <property type="match status" value="1"/>
</dbReference>
<evidence type="ECO:0000313" key="9">
    <source>
        <dbReference type="Proteomes" id="UP001283341"/>
    </source>
</evidence>
<dbReference type="Proteomes" id="UP001283341">
    <property type="component" value="Unassembled WGS sequence"/>
</dbReference>
<sequence>MGKDRKSKRQLIRDEKRAKKRGREVNDETERDAKRQRHAEDDHTEAAGDYIPLEDGETNGANYEIDLDGNNARPAAGPIDGFEREFFGMLADEEQEYFRRADELLELNDFPTAEERNIFLQNVYNEAKGKELKLASSQSCSRLMERLILLSNTRQKKRLFGAFAGHFISMVTHRFAGHCCEKLFLQSAPVVTQELGGVVVDEPEAEAENGTEKAEDEADCATKLSMEDLFLATLDELEEHLSFLLSDRYGSHALRVLLVVLSGRPLDQVSTKSLLQSRKKEYITVEGASALGHDSISKLRAVPPSFTMAINKILTDSTANLDPTALRVLAKHPTGNPALQLLLELEFSLSSKSKKETKKKDGEKEVELQNREVTLVERLIPGAPASFSDATSPASEFVNSMLYDPIGSRLLEALIAHCPGKIFKGLQANFFGPRIQSLLRNDIASYAAIQVLNRLSKEDLADAVEKSVPEMASFIEKGRFNVVKTLFERCNVRKATDSIPSLLQALSAACGGDWKTIVPKLCALNEPPKKAEEPKEKSFQQDAVPKNQAALLSHGCQVVTTLLAIPRQPAKAMQASLLALKPDQLLAMATSSHPTANVLIKALSTPSQNPNFHKVLVASLRPHVLALATSQHGNGVLNAIITTPSKGEGITVPFHLKENIMSQLEEHETELRETWLGRNAWRTWRGDLWSHRRHDWVRWAKETDPAEARISMTPKPRLQGGKDGDVAKGKPGFGGVKKEKQVVTGVAVSS</sequence>
<dbReference type="GO" id="GO:0005730">
    <property type="term" value="C:nucleolus"/>
    <property type="evidence" value="ECO:0007669"/>
    <property type="project" value="UniProtKB-SubCell"/>
</dbReference>
<evidence type="ECO:0000256" key="4">
    <source>
        <dbReference type="ARBA" id="ARBA00024893"/>
    </source>
</evidence>
<evidence type="ECO:0000256" key="1">
    <source>
        <dbReference type="ARBA" id="ARBA00004604"/>
    </source>
</evidence>
<organism evidence="8 9">
    <name type="scientific">Apodospora peruviana</name>
    <dbReference type="NCBI Taxonomy" id="516989"/>
    <lineage>
        <taxon>Eukaryota</taxon>
        <taxon>Fungi</taxon>
        <taxon>Dikarya</taxon>
        <taxon>Ascomycota</taxon>
        <taxon>Pezizomycotina</taxon>
        <taxon>Sordariomycetes</taxon>
        <taxon>Sordariomycetidae</taxon>
        <taxon>Sordariales</taxon>
        <taxon>Lasiosphaeriaceae</taxon>
        <taxon>Apodospora</taxon>
    </lineage>
</organism>
<accession>A0AAE0IAU2</accession>
<comment type="caution">
    <text evidence="8">The sequence shown here is derived from an EMBL/GenBank/DDBJ whole genome shotgun (WGS) entry which is preliminary data.</text>
</comment>
<dbReference type="Gene3D" id="1.25.10.10">
    <property type="entry name" value="Leucine-rich Repeat Variant"/>
    <property type="match status" value="1"/>
</dbReference>
<dbReference type="InterPro" id="IPR011989">
    <property type="entry name" value="ARM-like"/>
</dbReference>
<reference evidence="8" key="2">
    <citation type="submission" date="2023-06" db="EMBL/GenBank/DDBJ databases">
        <authorList>
            <consortium name="Lawrence Berkeley National Laboratory"/>
            <person name="Haridas S."/>
            <person name="Hensen N."/>
            <person name="Bonometti L."/>
            <person name="Westerberg I."/>
            <person name="Brannstrom I.O."/>
            <person name="Guillou S."/>
            <person name="Cros-Aarteil S."/>
            <person name="Calhoun S."/>
            <person name="Kuo A."/>
            <person name="Mondo S."/>
            <person name="Pangilinan J."/>
            <person name="Riley R."/>
            <person name="Labutti K."/>
            <person name="Andreopoulos B."/>
            <person name="Lipzen A."/>
            <person name="Chen C."/>
            <person name="Yanf M."/>
            <person name="Daum C."/>
            <person name="Ng V."/>
            <person name="Clum A."/>
            <person name="Steindorff A."/>
            <person name="Ohm R."/>
            <person name="Martin F."/>
            <person name="Silar P."/>
            <person name="Natvig D."/>
            <person name="Lalanne C."/>
            <person name="Gautier V."/>
            <person name="Ament-Velasquez S.L."/>
            <person name="Kruys A."/>
            <person name="Hutchinson M.I."/>
            <person name="Powell A.J."/>
            <person name="Barry K."/>
            <person name="Miller A.N."/>
            <person name="Grigoriev I.V."/>
            <person name="Debuchy R."/>
            <person name="Gladieux P."/>
            <person name="Thoren M.H."/>
            <person name="Johannesson H."/>
        </authorList>
    </citation>
    <scope>NUCLEOTIDE SEQUENCE</scope>
    <source>
        <strain evidence="8">CBS 118394</strain>
    </source>
</reference>
<dbReference type="AlphaFoldDB" id="A0AAE0IAU2"/>
<evidence type="ECO:0000256" key="6">
    <source>
        <dbReference type="ARBA" id="ARBA00031929"/>
    </source>
</evidence>
<dbReference type="InterPro" id="IPR040000">
    <property type="entry name" value="NOP9"/>
</dbReference>
<dbReference type="InterPro" id="IPR016024">
    <property type="entry name" value="ARM-type_fold"/>
</dbReference>
<evidence type="ECO:0000256" key="7">
    <source>
        <dbReference type="SAM" id="MobiDB-lite"/>
    </source>
</evidence>
<dbReference type="GO" id="GO:0000056">
    <property type="term" value="P:ribosomal small subunit export from nucleus"/>
    <property type="evidence" value="ECO:0007669"/>
    <property type="project" value="TreeGrafter"/>
</dbReference>
<comment type="subcellular location">
    <subcellularLocation>
        <location evidence="1">Nucleus</location>
        <location evidence="1">Nucleolus</location>
    </subcellularLocation>
</comment>
<dbReference type="GO" id="GO:0030686">
    <property type="term" value="C:90S preribosome"/>
    <property type="evidence" value="ECO:0007669"/>
    <property type="project" value="TreeGrafter"/>
</dbReference>
<dbReference type="PANTHER" id="PTHR13102">
    <property type="entry name" value="NUCLEOLAR PROTEIN 9"/>
    <property type="match status" value="1"/>
</dbReference>